<evidence type="ECO:0000313" key="1">
    <source>
        <dbReference type="EMBL" id="CAH0403837.1"/>
    </source>
</evidence>
<reference evidence="1" key="1">
    <citation type="submission" date="2021-12" db="EMBL/GenBank/DDBJ databases">
        <authorList>
            <person name="King R."/>
        </authorList>
    </citation>
    <scope>NUCLEOTIDE SEQUENCE</scope>
</reference>
<dbReference type="Proteomes" id="UP001153292">
    <property type="component" value="Chromosome 26"/>
</dbReference>
<protein>
    <submittedName>
        <fullName evidence="1">Uncharacterized protein</fullName>
    </submittedName>
</protein>
<keyword evidence="2" id="KW-1185">Reference proteome</keyword>
<name>A0ABN8B7K3_CHISP</name>
<evidence type="ECO:0000313" key="2">
    <source>
        <dbReference type="Proteomes" id="UP001153292"/>
    </source>
</evidence>
<organism evidence="1 2">
    <name type="scientific">Chilo suppressalis</name>
    <name type="common">Asiatic rice borer moth</name>
    <dbReference type="NCBI Taxonomy" id="168631"/>
    <lineage>
        <taxon>Eukaryota</taxon>
        <taxon>Metazoa</taxon>
        <taxon>Ecdysozoa</taxon>
        <taxon>Arthropoda</taxon>
        <taxon>Hexapoda</taxon>
        <taxon>Insecta</taxon>
        <taxon>Pterygota</taxon>
        <taxon>Neoptera</taxon>
        <taxon>Endopterygota</taxon>
        <taxon>Lepidoptera</taxon>
        <taxon>Glossata</taxon>
        <taxon>Ditrysia</taxon>
        <taxon>Pyraloidea</taxon>
        <taxon>Crambidae</taxon>
        <taxon>Crambinae</taxon>
        <taxon>Chilo</taxon>
    </lineage>
</organism>
<sequence>MNNIFLEKCAIAVLLNALVDFHEHNPGVARGFLRTSQGKQEWKRKWAEIAISVNAINKDPVSRRYFL</sequence>
<gene>
    <name evidence="1" type="ORF">CHILSU_LOCUS7128</name>
</gene>
<accession>A0ABN8B7K3</accession>
<dbReference type="EMBL" id="OU963919">
    <property type="protein sequence ID" value="CAH0403837.1"/>
    <property type="molecule type" value="Genomic_DNA"/>
</dbReference>
<proteinExistence type="predicted"/>